<sequence>MVMLLLYTRLFGYKLTRRESDVVRNQSNFNEFDADSEQTISGRFESTKKAEEIRKIKQVYHLERRFFQ</sequence>
<organism evidence="1 2">
    <name type="scientific">Phormidium nigroviride PCC 7112</name>
    <dbReference type="NCBI Taxonomy" id="179408"/>
    <lineage>
        <taxon>Bacteria</taxon>
        <taxon>Bacillati</taxon>
        <taxon>Cyanobacteriota</taxon>
        <taxon>Cyanophyceae</taxon>
        <taxon>Oscillatoriophycideae</taxon>
        <taxon>Oscillatoriales</taxon>
        <taxon>Oscillatoriaceae</taxon>
        <taxon>Phormidium</taxon>
    </lineage>
</organism>
<name>K9VAY8_9CYAN</name>
<dbReference type="STRING" id="179408.Osc7112_0399"/>
<dbReference type="eggNOG" id="ENOG5034BJ3">
    <property type="taxonomic scope" value="Bacteria"/>
</dbReference>
<reference evidence="1 2" key="1">
    <citation type="submission" date="2012-05" db="EMBL/GenBank/DDBJ databases">
        <title>Finished chromosome of genome of Oscillatoria sp. PCC 7112.</title>
        <authorList>
            <consortium name="US DOE Joint Genome Institute"/>
            <person name="Gugger M."/>
            <person name="Coursin T."/>
            <person name="Rippka R."/>
            <person name="Tandeau De Marsac N."/>
            <person name="Huntemann M."/>
            <person name="Wei C.-L."/>
            <person name="Han J."/>
            <person name="Detter J.C."/>
            <person name="Han C."/>
            <person name="Tapia R."/>
            <person name="Davenport K."/>
            <person name="Daligault H."/>
            <person name="Erkkila T."/>
            <person name="Gu W."/>
            <person name="Munk A.C.C."/>
            <person name="Teshima H."/>
            <person name="Xu Y."/>
            <person name="Chain P."/>
            <person name="Chen A."/>
            <person name="Krypides N."/>
            <person name="Mavromatis K."/>
            <person name="Markowitz V."/>
            <person name="Szeto E."/>
            <person name="Ivanova N."/>
            <person name="Mikhailova N."/>
            <person name="Ovchinnikova G."/>
            <person name="Pagani I."/>
            <person name="Pati A."/>
            <person name="Goodwin L."/>
            <person name="Peters L."/>
            <person name="Pitluck S."/>
            <person name="Woyke T."/>
            <person name="Kerfeld C."/>
        </authorList>
    </citation>
    <scope>NUCLEOTIDE SEQUENCE [LARGE SCALE GENOMIC DNA]</scope>
    <source>
        <strain evidence="1 2">PCC 7112</strain>
    </source>
</reference>
<evidence type="ECO:0000313" key="2">
    <source>
        <dbReference type="Proteomes" id="UP000010478"/>
    </source>
</evidence>
<dbReference type="KEGG" id="oni:Osc7112_0399"/>
<accession>K9VAY8</accession>
<dbReference type="Proteomes" id="UP000010478">
    <property type="component" value="Chromosome"/>
</dbReference>
<evidence type="ECO:0000313" key="1">
    <source>
        <dbReference type="EMBL" id="AFZ05011.1"/>
    </source>
</evidence>
<dbReference type="OrthoDB" id="583086at2"/>
<dbReference type="HOGENOM" id="CLU_2789935_0_0_3"/>
<protein>
    <submittedName>
        <fullName evidence="1">Uncharacterized protein</fullName>
    </submittedName>
</protein>
<dbReference type="EMBL" id="CP003614">
    <property type="protein sequence ID" value="AFZ05011.1"/>
    <property type="molecule type" value="Genomic_DNA"/>
</dbReference>
<dbReference type="AlphaFoldDB" id="K9VAY8"/>
<keyword evidence="2" id="KW-1185">Reference proteome</keyword>
<proteinExistence type="predicted"/>
<gene>
    <name evidence="1" type="ORF">Osc7112_0399</name>
</gene>